<feature type="compositionally biased region" description="Low complexity" evidence="1">
    <location>
        <begin position="23"/>
        <end position="37"/>
    </location>
</feature>
<accession>A0A6U3U7M1</accession>
<evidence type="ECO:0000256" key="1">
    <source>
        <dbReference type="SAM" id="MobiDB-lite"/>
    </source>
</evidence>
<dbReference type="EMBL" id="HBGZ01009572">
    <property type="protein sequence ID" value="CAD9590678.1"/>
    <property type="molecule type" value="Transcribed_RNA"/>
</dbReference>
<dbReference type="AlphaFoldDB" id="A0A6U3U7M1"/>
<gene>
    <name evidence="4" type="ORF">QTG54_015895</name>
    <name evidence="2" type="ORF">SMAR0320_LOCUS6852</name>
    <name evidence="3" type="ORF">SMAR0320_LOCUS6853</name>
</gene>
<feature type="region of interest" description="Disordered" evidence="1">
    <location>
        <begin position="1"/>
        <end position="47"/>
    </location>
</feature>
<keyword evidence="5" id="KW-1185">Reference proteome</keyword>
<reference evidence="4" key="2">
    <citation type="submission" date="2023-06" db="EMBL/GenBank/DDBJ databases">
        <title>Survivors Of The Sea: Transcriptome response of Skeletonema marinoi to long-term dormancy.</title>
        <authorList>
            <person name="Pinder M.I.M."/>
            <person name="Kourtchenko O."/>
            <person name="Robertson E.K."/>
            <person name="Larsson T."/>
            <person name="Maumus F."/>
            <person name="Osuna-Cruz C.M."/>
            <person name="Vancaester E."/>
            <person name="Stenow R."/>
            <person name="Vandepoele K."/>
            <person name="Ploug H."/>
            <person name="Bruchert V."/>
            <person name="Godhe A."/>
            <person name="Topel M."/>
        </authorList>
    </citation>
    <scope>NUCLEOTIDE SEQUENCE</scope>
    <source>
        <strain evidence="4">R05AC</strain>
    </source>
</reference>
<proteinExistence type="predicted"/>
<dbReference type="EMBL" id="JATAAI010000049">
    <property type="protein sequence ID" value="KAK1733480.1"/>
    <property type="molecule type" value="Genomic_DNA"/>
</dbReference>
<reference evidence="2" key="1">
    <citation type="submission" date="2021-01" db="EMBL/GenBank/DDBJ databases">
        <authorList>
            <person name="Corre E."/>
            <person name="Pelletier E."/>
            <person name="Niang G."/>
            <person name="Scheremetjew M."/>
            <person name="Finn R."/>
            <person name="Kale V."/>
            <person name="Holt S."/>
            <person name="Cochrane G."/>
            <person name="Meng A."/>
            <person name="Brown T."/>
            <person name="Cohen L."/>
        </authorList>
    </citation>
    <scope>NUCLEOTIDE SEQUENCE</scope>
    <source>
        <strain evidence="2">SM1012Den-03</strain>
    </source>
</reference>
<evidence type="ECO:0000313" key="4">
    <source>
        <dbReference type="EMBL" id="KAK1733480.1"/>
    </source>
</evidence>
<evidence type="ECO:0000313" key="3">
    <source>
        <dbReference type="EMBL" id="CAD9590681.1"/>
    </source>
</evidence>
<sequence>MRNPVNRLATAAPRAFDSILKPTSTTTTSSTTDSTNTENEKRSRGASFHMMDLSVLLTTDNTNDGSSITAPPGSVGDETGSVLTFDAIQNSTSLDYCGWGWNDKGEVGL</sequence>
<name>A0A6U3U7M1_9STRA</name>
<dbReference type="Proteomes" id="UP001224775">
    <property type="component" value="Unassembled WGS sequence"/>
</dbReference>
<evidence type="ECO:0000313" key="5">
    <source>
        <dbReference type="Proteomes" id="UP001224775"/>
    </source>
</evidence>
<protein>
    <submittedName>
        <fullName evidence="2">Uncharacterized protein</fullName>
    </submittedName>
</protein>
<dbReference type="EMBL" id="HBGZ01009573">
    <property type="protein sequence ID" value="CAD9590681.1"/>
    <property type="molecule type" value="Transcribed_RNA"/>
</dbReference>
<evidence type="ECO:0000313" key="2">
    <source>
        <dbReference type="EMBL" id="CAD9590678.1"/>
    </source>
</evidence>
<organism evidence="2">
    <name type="scientific">Skeletonema marinoi</name>
    <dbReference type="NCBI Taxonomy" id="267567"/>
    <lineage>
        <taxon>Eukaryota</taxon>
        <taxon>Sar</taxon>
        <taxon>Stramenopiles</taxon>
        <taxon>Ochrophyta</taxon>
        <taxon>Bacillariophyta</taxon>
        <taxon>Coscinodiscophyceae</taxon>
        <taxon>Thalassiosirophycidae</taxon>
        <taxon>Thalassiosirales</taxon>
        <taxon>Skeletonemataceae</taxon>
        <taxon>Skeletonema</taxon>
        <taxon>Skeletonema marinoi-dohrnii complex</taxon>
    </lineage>
</organism>